<comment type="subcellular location">
    <subcellularLocation>
        <location evidence="1">Membrane</location>
        <topology evidence="1">Multi-pass membrane protein</topology>
    </subcellularLocation>
</comment>
<feature type="region of interest" description="Disordered" evidence="5">
    <location>
        <begin position="412"/>
        <end position="557"/>
    </location>
</feature>
<feature type="transmembrane region" description="Helical" evidence="6">
    <location>
        <begin position="149"/>
        <end position="169"/>
    </location>
</feature>
<keyword evidence="4 6" id="KW-0472">Membrane</keyword>
<feature type="transmembrane region" description="Helical" evidence="6">
    <location>
        <begin position="331"/>
        <end position="355"/>
    </location>
</feature>
<evidence type="ECO:0000256" key="1">
    <source>
        <dbReference type="ARBA" id="ARBA00004141"/>
    </source>
</evidence>
<keyword evidence="3 6" id="KW-1133">Transmembrane helix</keyword>
<feature type="transmembrane region" description="Helical" evidence="6">
    <location>
        <begin position="297"/>
        <end position="319"/>
    </location>
</feature>
<feature type="transmembrane region" description="Helical" evidence="6">
    <location>
        <begin position="244"/>
        <end position="261"/>
    </location>
</feature>
<feature type="compositionally biased region" description="Basic and acidic residues" evidence="5">
    <location>
        <begin position="705"/>
        <end position="714"/>
    </location>
</feature>
<evidence type="ECO:0000313" key="7">
    <source>
        <dbReference type="EMBL" id="KAK4501910.1"/>
    </source>
</evidence>
<evidence type="ECO:0000256" key="5">
    <source>
        <dbReference type="SAM" id="MobiDB-lite"/>
    </source>
</evidence>
<feature type="compositionally biased region" description="Basic and acidic residues" evidence="5">
    <location>
        <begin position="90"/>
        <end position="101"/>
    </location>
</feature>
<dbReference type="EMBL" id="JAXOVC010000005">
    <property type="protein sequence ID" value="KAK4501910.1"/>
    <property type="molecule type" value="Genomic_DNA"/>
</dbReference>
<organism evidence="7 8">
    <name type="scientific">Zasmidium cellare</name>
    <name type="common">Wine cellar mold</name>
    <name type="synonym">Racodium cellare</name>
    <dbReference type="NCBI Taxonomy" id="395010"/>
    <lineage>
        <taxon>Eukaryota</taxon>
        <taxon>Fungi</taxon>
        <taxon>Dikarya</taxon>
        <taxon>Ascomycota</taxon>
        <taxon>Pezizomycotina</taxon>
        <taxon>Dothideomycetes</taxon>
        <taxon>Dothideomycetidae</taxon>
        <taxon>Mycosphaerellales</taxon>
        <taxon>Mycosphaerellaceae</taxon>
        <taxon>Zasmidium</taxon>
    </lineage>
</organism>
<feature type="compositionally biased region" description="Polar residues" evidence="5">
    <location>
        <begin position="483"/>
        <end position="492"/>
    </location>
</feature>
<feature type="transmembrane region" description="Helical" evidence="6">
    <location>
        <begin position="268"/>
        <end position="285"/>
    </location>
</feature>
<feature type="compositionally biased region" description="Polar residues" evidence="5">
    <location>
        <begin position="668"/>
        <end position="696"/>
    </location>
</feature>
<feature type="transmembrane region" description="Helical" evidence="6">
    <location>
        <begin position="175"/>
        <end position="195"/>
    </location>
</feature>
<sequence>MYIPNAYRSAEAAISAYAQDNSKGSRDGWSSLIGVITAICGNILISFALNTQRYAHMRLSRDREQRLQEKRKAAKRRHVSYGTQQEDIAEERARKNVKGEETNGQDGETEPLIGRTDSRKGSATGSDDTARAENKDGGEKEKSYLKSPIWWLGITLMVLGEIGNFLAYGFAPASIVSPLGVVALVSNCIIAPLLLGEKFRWRDGLGVIIAIGGCVTVVLSASASNPKLTPDAIWELVTTWEFETYLGITSFLIIALLFLSNKYGHKTILIDLGLVGLFGGYTALSTKGVASLLTYKIWRVMTFPITYLLLAVLVFTAVMQIKYVNRALQRFNATMVIPTQFVLFTLSVIIGSAVLYRDFEREAPGDAVKFVSGCALTFFGVWCITSGRKQESNQDDEDDEDAINLVDDEEAMTEVRDGDSTAAVRQSSFATSASKDSPSLRRYRSEVTDSTSRSSLARSPPKPETNPLAEQLPDIPPGVASAIHTSTASQLHAQADVDPPKKPAIHATTSEPVVPQTPNSSNPRPKTPLMRTPSGPPTDTPSPDRRHLDPNVIHPSPKLLSRHSVSLFPGPLTSPLSGSLSAIVADELRRGVDKSPAGTLRARRKTPTPSSTLRPTNIQSNAPIGSSSLKRHSIASGEMDFDSEEAAELRAAARSPREGGPTGRGRSLSATISDMFSSGSGSAKRQRTTMGGTAQRNLEAAFDEDTAKRQKDGR</sequence>
<proteinExistence type="predicted"/>
<name>A0ABR0EKX2_ZASCE</name>
<feature type="compositionally biased region" description="Polar residues" evidence="5">
    <location>
        <begin position="607"/>
        <end position="628"/>
    </location>
</feature>
<feature type="region of interest" description="Disordered" evidence="5">
    <location>
        <begin position="594"/>
        <end position="714"/>
    </location>
</feature>
<dbReference type="PANTHER" id="PTHR12570:SF65">
    <property type="entry name" value="MAGNESIUM TRANSPORTER NIPA9-RELATED"/>
    <property type="match status" value="1"/>
</dbReference>
<evidence type="ECO:0000256" key="2">
    <source>
        <dbReference type="ARBA" id="ARBA00022692"/>
    </source>
</evidence>
<dbReference type="InterPro" id="IPR008521">
    <property type="entry name" value="Mg_trans_NIPA"/>
</dbReference>
<keyword evidence="2 6" id="KW-0812">Transmembrane</keyword>
<evidence type="ECO:0000256" key="4">
    <source>
        <dbReference type="ARBA" id="ARBA00023136"/>
    </source>
</evidence>
<feature type="transmembrane region" description="Helical" evidence="6">
    <location>
        <begin position="207"/>
        <end position="224"/>
    </location>
</feature>
<feature type="transmembrane region" description="Helical" evidence="6">
    <location>
        <begin position="29"/>
        <end position="49"/>
    </location>
</feature>
<dbReference type="PANTHER" id="PTHR12570">
    <property type="match status" value="1"/>
</dbReference>
<evidence type="ECO:0000256" key="6">
    <source>
        <dbReference type="SAM" id="Phobius"/>
    </source>
</evidence>
<evidence type="ECO:0008006" key="9">
    <source>
        <dbReference type="Google" id="ProtNLM"/>
    </source>
</evidence>
<dbReference type="SUPFAM" id="SSF103481">
    <property type="entry name" value="Multidrug resistance efflux transporter EmrE"/>
    <property type="match status" value="1"/>
</dbReference>
<comment type="caution">
    <text evidence="7">The sequence shown here is derived from an EMBL/GenBank/DDBJ whole genome shotgun (WGS) entry which is preliminary data.</text>
</comment>
<evidence type="ECO:0000256" key="3">
    <source>
        <dbReference type="ARBA" id="ARBA00022989"/>
    </source>
</evidence>
<dbReference type="InterPro" id="IPR037185">
    <property type="entry name" value="EmrE-like"/>
</dbReference>
<accession>A0ABR0EKX2</accession>
<protein>
    <recommendedName>
        <fullName evidence="9">DUF803-domain-containing protein</fullName>
    </recommendedName>
</protein>
<feature type="compositionally biased region" description="Polar residues" evidence="5">
    <location>
        <begin position="448"/>
        <end position="457"/>
    </location>
</feature>
<dbReference type="Pfam" id="PF05653">
    <property type="entry name" value="Mg_trans_NIPA"/>
    <property type="match status" value="1"/>
</dbReference>
<keyword evidence="8" id="KW-1185">Reference proteome</keyword>
<reference evidence="7 8" key="1">
    <citation type="journal article" date="2023" name="G3 (Bethesda)">
        <title>A chromosome-level genome assembly of Zasmidium syzygii isolated from banana leaves.</title>
        <authorList>
            <person name="van Westerhoven A.C."/>
            <person name="Mehrabi R."/>
            <person name="Talebi R."/>
            <person name="Steentjes M.B.F."/>
            <person name="Corcolon B."/>
            <person name="Chong P.A."/>
            <person name="Kema G.H.J."/>
            <person name="Seidl M.F."/>
        </authorList>
    </citation>
    <scope>NUCLEOTIDE SEQUENCE [LARGE SCALE GENOMIC DNA]</scope>
    <source>
        <strain evidence="7 8">P124</strain>
    </source>
</reference>
<gene>
    <name evidence="7" type="ORF">PRZ48_007719</name>
</gene>
<feature type="compositionally biased region" description="Polar residues" evidence="5">
    <location>
        <begin position="423"/>
        <end position="437"/>
    </location>
</feature>
<evidence type="ECO:0000313" key="8">
    <source>
        <dbReference type="Proteomes" id="UP001305779"/>
    </source>
</evidence>
<feature type="region of interest" description="Disordered" evidence="5">
    <location>
        <begin position="65"/>
        <end position="139"/>
    </location>
</feature>
<feature type="compositionally biased region" description="Polar residues" evidence="5">
    <location>
        <begin position="507"/>
        <end position="524"/>
    </location>
</feature>
<feature type="compositionally biased region" description="Basic and acidic residues" evidence="5">
    <location>
        <begin position="128"/>
        <end position="139"/>
    </location>
</feature>
<dbReference type="Proteomes" id="UP001305779">
    <property type="component" value="Unassembled WGS sequence"/>
</dbReference>